<evidence type="ECO:0000256" key="1">
    <source>
        <dbReference type="SAM" id="MobiDB-lite"/>
    </source>
</evidence>
<dbReference type="EMBL" id="CP090172">
    <property type="protein sequence ID" value="UJO22981.1"/>
    <property type="molecule type" value="Genomic_DNA"/>
</dbReference>
<feature type="region of interest" description="Disordered" evidence="1">
    <location>
        <begin position="61"/>
        <end position="98"/>
    </location>
</feature>
<dbReference type="AlphaFoldDB" id="A0A9Q8PID2"/>
<organism evidence="2 3">
    <name type="scientific">Passalora fulva</name>
    <name type="common">Tomato leaf mold</name>
    <name type="synonym">Cladosporium fulvum</name>
    <dbReference type="NCBI Taxonomy" id="5499"/>
    <lineage>
        <taxon>Eukaryota</taxon>
        <taxon>Fungi</taxon>
        <taxon>Dikarya</taxon>
        <taxon>Ascomycota</taxon>
        <taxon>Pezizomycotina</taxon>
        <taxon>Dothideomycetes</taxon>
        <taxon>Dothideomycetidae</taxon>
        <taxon>Mycosphaerellales</taxon>
        <taxon>Mycosphaerellaceae</taxon>
        <taxon>Fulvia</taxon>
    </lineage>
</organism>
<gene>
    <name evidence="2" type="ORF">CLAFUR5_12424</name>
</gene>
<reference evidence="2" key="1">
    <citation type="submission" date="2021-12" db="EMBL/GenBank/DDBJ databases">
        <authorList>
            <person name="Zaccaron A."/>
            <person name="Stergiopoulos I."/>
        </authorList>
    </citation>
    <scope>NUCLEOTIDE SEQUENCE</scope>
    <source>
        <strain evidence="2">Race5_Kim</strain>
    </source>
</reference>
<reference evidence="2" key="2">
    <citation type="journal article" date="2022" name="Microb. Genom.">
        <title>A chromosome-scale genome assembly of the tomato pathogen Cladosporium fulvum reveals a compartmentalized genome architecture and the presence of a dispensable chromosome.</title>
        <authorList>
            <person name="Zaccaron A.Z."/>
            <person name="Chen L.H."/>
            <person name="Samaras A."/>
            <person name="Stergiopoulos I."/>
        </authorList>
    </citation>
    <scope>NUCLEOTIDE SEQUENCE</scope>
    <source>
        <strain evidence="2">Race5_Kim</strain>
    </source>
</reference>
<feature type="compositionally biased region" description="Acidic residues" evidence="1">
    <location>
        <begin position="69"/>
        <end position="88"/>
    </location>
</feature>
<evidence type="ECO:0000313" key="2">
    <source>
        <dbReference type="EMBL" id="UJO22981.1"/>
    </source>
</evidence>
<accession>A0A9Q8PID2</accession>
<sequence>MVALIHVQQLGEAAFATSSQNGLSVETILESATIRKAAFDVRNEEHEIEAAINQWNDDVLDEHFNRSDDGDELDFDVEDVDEDDDFDPYPDTARDCEG</sequence>
<protein>
    <submittedName>
        <fullName evidence="2">Uncharacterized protein</fullName>
    </submittedName>
</protein>
<name>A0A9Q8PID2_PASFU</name>
<evidence type="ECO:0000313" key="3">
    <source>
        <dbReference type="Proteomes" id="UP000756132"/>
    </source>
</evidence>
<proteinExistence type="predicted"/>
<dbReference type="KEGG" id="ffu:CLAFUR5_12424"/>
<dbReference type="GeneID" id="71992302"/>
<keyword evidence="3" id="KW-1185">Reference proteome</keyword>
<dbReference type="Proteomes" id="UP000756132">
    <property type="component" value="Chromosome 10"/>
</dbReference>
<dbReference type="RefSeq" id="XP_047767347.1">
    <property type="nucleotide sequence ID" value="XM_047911572.1"/>
</dbReference>